<dbReference type="Proteomes" id="UP000838412">
    <property type="component" value="Chromosome 3"/>
</dbReference>
<comment type="function">
    <text evidence="5">May play a protective role in mucosal tissues by preventing exaggerated allergic responses.</text>
</comment>
<keyword evidence="11" id="KW-1185">Reference proteome</keyword>
<keyword evidence="2" id="KW-0809">Transit peptide</keyword>
<keyword evidence="4" id="KW-0496">Mitochondrion</keyword>
<sequence>MQRVNDYFLPYIQGITEPLERIFKKHNIATAVRPKTTLRNLLVHPKDKLQDSVKTDCVYKIPCMSCNKVYIGETGRTFGCRLEEHRKEAESTKVGRYTRAQKQVAEKEENKSAVTDHIMRNNCAIDWDGAKVIDREDNRVTRWIKESVWIRKSAPVMNPVKPPRSDARRRHAILRPARRKSHFRIKSHKPPRLGELWEWFLVKGQRSRFTPVVGQNFYVIPGGRYGRNGRNLQNYIQDMWDVQRMKNNANNRNSSPQDSTEMDSKNSRQEISCSSFLNSWERMIDRTDLKVWRKPMEGSSLYQYKVYGTFHDISARTFFNVQLDLNYRKEWDKLVLKLEVIDRDDDDGSEVVHWVMHYPYPMYSREYVYLRRHKVDTEANIIVLASRSVEHPECPEGDQYVRVATYSSNMVIKPHRTFDEDGFDYILTYNDDPKAFFPSYCINWMASSGLPDFINQLHQAAYNASHKGSRGCLGNLPPHPEAGRAMAN</sequence>
<dbReference type="OrthoDB" id="1295045at2759"/>
<name>A0A8J9ZTE6_BRALA</name>
<evidence type="ECO:0000313" key="11">
    <source>
        <dbReference type="Proteomes" id="UP000838412"/>
    </source>
</evidence>
<evidence type="ECO:0000256" key="7">
    <source>
        <dbReference type="ARBA" id="ARBA00079053"/>
    </source>
</evidence>
<dbReference type="InterPro" id="IPR023393">
    <property type="entry name" value="START-like_dom_sf"/>
</dbReference>
<evidence type="ECO:0000256" key="6">
    <source>
        <dbReference type="ARBA" id="ARBA00069252"/>
    </source>
</evidence>
<protein>
    <recommendedName>
        <fullName evidence="6">StAR-related lipid transfer protein 7, mitochondrial</fullName>
    </recommendedName>
    <alternativeName>
        <fullName evidence="7">START domain-containing protein 7</fullName>
    </alternativeName>
</protein>
<dbReference type="Gene3D" id="3.30.530.20">
    <property type="match status" value="1"/>
</dbReference>
<evidence type="ECO:0000256" key="1">
    <source>
        <dbReference type="ARBA" id="ARBA00004173"/>
    </source>
</evidence>
<evidence type="ECO:0000313" key="10">
    <source>
        <dbReference type="EMBL" id="CAH1259171.1"/>
    </source>
</evidence>
<comment type="subcellular location">
    <subcellularLocation>
        <location evidence="1">Mitochondrion</location>
    </subcellularLocation>
</comment>
<dbReference type="CDD" id="cd10442">
    <property type="entry name" value="GIY-YIG_PLEs"/>
    <property type="match status" value="1"/>
</dbReference>
<dbReference type="PANTHER" id="PTHR19308:SF8">
    <property type="entry name" value="STAR-RELATED LIPID TRANSFER PROTEIN 7, MITOCHONDRIAL"/>
    <property type="match status" value="1"/>
</dbReference>
<dbReference type="EMBL" id="OV696688">
    <property type="protein sequence ID" value="CAH1259171.1"/>
    <property type="molecule type" value="Genomic_DNA"/>
</dbReference>
<evidence type="ECO:0000256" key="2">
    <source>
        <dbReference type="ARBA" id="ARBA00022946"/>
    </source>
</evidence>
<evidence type="ECO:0000256" key="3">
    <source>
        <dbReference type="ARBA" id="ARBA00023054"/>
    </source>
</evidence>
<dbReference type="GO" id="GO:0008289">
    <property type="term" value="F:lipid binding"/>
    <property type="evidence" value="ECO:0007669"/>
    <property type="project" value="InterPro"/>
</dbReference>
<evidence type="ECO:0000256" key="8">
    <source>
        <dbReference type="SAM" id="MobiDB-lite"/>
    </source>
</evidence>
<dbReference type="InterPro" id="IPR051213">
    <property type="entry name" value="START_lipid_transfer"/>
</dbReference>
<feature type="region of interest" description="Disordered" evidence="8">
    <location>
        <begin position="247"/>
        <end position="269"/>
    </location>
</feature>
<feature type="compositionally biased region" description="Polar residues" evidence="8">
    <location>
        <begin position="247"/>
        <end position="259"/>
    </location>
</feature>
<accession>A0A8J9ZTE6</accession>
<dbReference type="Pfam" id="PF01852">
    <property type="entry name" value="START"/>
    <property type="match status" value="1"/>
</dbReference>
<dbReference type="AlphaFoldDB" id="A0A8J9ZTE6"/>
<dbReference type="InterPro" id="IPR002913">
    <property type="entry name" value="START_lipid-bd_dom"/>
</dbReference>
<organism evidence="10 11">
    <name type="scientific">Branchiostoma lanceolatum</name>
    <name type="common">Common lancelet</name>
    <name type="synonym">Amphioxus lanceolatum</name>
    <dbReference type="NCBI Taxonomy" id="7740"/>
    <lineage>
        <taxon>Eukaryota</taxon>
        <taxon>Metazoa</taxon>
        <taxon>Chordata</taxon>
        <taxon>Cephalochordata</taxon>
        <taxon>Leptocardii</taxon>
        <taxon>Amphioxiformes</taxon>
        <taxon>Branchiostomatidae</taxon>
        <taxon>Branchiostoma</taxon>
    </lineage>
</organism>
<evidence type="ECO:0000256" key="4">
    <source>
        <dbReference type="ARBA" id="ARBA00023128"/>
    </source>
</evidence>
<dbReference type="PROSITE" id="PS50848">
    <property type="entry name" value="START"/>
    <property type="match status" value="1"/>
</dbReference>
<dbReference type="PANTHER" id="PTHR19308">
    <property type="entry name" value="PHOSPHATIDYLCHOLINE TRANSFER PROTEIN"/>
    <property type="match status" value="1"/>
</dbReference>
<keyword evidence="3" id="KW-0175">Coiled coil</keyword>
<gene>
    <name evidence="10" type="primary">STARD7</name>
    <name evidence="10" type="ORF">BLAG_LOCUS16544</name>
</gene>
<reference evidence="10" key="1">
    <citation type="submission" date="2022-01" db="EMBL/GenBank/DDBJ databases">
        <authorList>
            <person name="Braso-Vives M."/>
        </authorList>
    </citation>
    <scope>NUCLEOTIDE SEQUENCE</scope>
</reference>
<proteinExistence type="predicted"/>
<evidence type="ECO:0000259" key="9">
    <source>
        <dbReference type="PROSITE" id="PS50848"/>
    </source>
</evidence>
<dbReference type="FunFam" id="3.30.530.20:FF:000016">
    <property type="entry name" value="StAR-related lipid transfer protein 7, mitochondrial"/>
    <property type="match status" value="1"/>
</dbReference>
<evidence type="ECO:0000256" key="5">
    <source>
        <dbReference type="ARBA" id="ARBA00053168"/>
    </source>
</evidence>
<dbReference type="SMART" id="SM00234">
    <property type="entry name" value="START"/>
    <property type="match status" value="1"/>
</dbReference>
<dbReference type="GO" id="GO:0005739">
    <property type="term" value="C:mitochondrion"/>
    <property type="evidence" value="ECO:0007669"/>
    <property type="project" value="UniProtKB-SubCell"/>
</dbReference>
<dbReference type="SUPFAM" id="SSF55961">
    <property type="entry name" value="Bet v1-like"/>
    <property type="match status" value="1"/>
</dbReference>
<feature type="domain" description="START" evidence="9">
    <location>
        <begin position="280"/>
        <end position="466"/>
    </location>
</feature>